<sequence>MTNNEATAQANPQMFEVITYEENVAFSFTSPETGEPDSLEHELTFIWEDTIEEFIKEHGADKPYKIETFKRERARDIFLEQVEGRTDDLIEEVQEEIANKMKFGFEFSGQLHNDD</sequence>
<dbReference type="EMBL" id="FPHF01000042">
    <property type="protein sequence ID" value="SFV57803.1"/>
    <property type="molecule type" value="Genomic_DNA"/>
</dbReference>
<proteinExistence type="predicted"/>
<reference evidence="1" key="1">
    <citation type="submission" date="2016-10" db="EMBL/GenBank/DDBJ databases">
        <authorList>
            <person name="de Groot N.N."/>
        </authorList>
    </citation>
    <scope>NUCLEOTIDE SEQUENCE</scope>
</reference>
<protein>
    <submittedName>
        <fullName evidence="1">Uncharacterized protein</fullName>
    </submittedName>
</protein>
<gene>
    <name evidence="1" type="ORF">MNB_SM-4-1123</name>
</gene>
<evidence type="ECO:0000313" key="1">
    <source>
        <dbReference type="EMBL" id="SFV57803.1"/>
    </source>
</evidence>
<accession>A0A1W1BWB4</accession>
<organism evidence="1">
    <name type="scientific">hydrothermal vent metagenome</name>
    <dbReference type="NCBI Taxonomy" id="652676"/>
    <lineage>
        <taxon>unclassified sequences</taxon>
        <taxon>metagenomes</taxon>
        <taxon>ecological metagenomes</taxon>
    </lineage>
</organism>
<name>A0A1W1BWB4_9ZZZZ</name>
<dbReference type="AlphaFoldDB" id="A0A1W1BWB4"/>